<dbReference type="Proteomes" id="UP001166286">
    <property type="component" value="Unassembled WGS sequence"/>
</dbReference>
<dbReference type="SUPFAM" id="SSF54427">
    <property type="entry name" value="NTF2-like"/>
    <property type="match status" value="1"/>
</dbReference>
<protein>
    <recommendedName>
        <fullName evidence="3">Scytalone dehydratase-like domain-containing protein</fullName>
    </recommendedName>
</protein>
<keyword evidence="2" id="KW-0456">Lyase</keyword>
<gene>
    <name evidence="4" type="ORF">JMJ35_005773</name>
</gene>
<name>A0AA39QZ99_9LECA</name>
<proteinExistence type="inferred from homology"/>
<keyword evidence="5" id="KW-1185">Reference proteome</keyword>
<dbReference type="Pfam" id="PF02982">
    <property type="entry name" value="Scytalone_dh"/>
    <property type="match status" value="1"/>
</dbReference>
<accession>A0AA39QZ99</accession>
<dbReference type="GO" id="GO:0016829">
    <property type="term" value="F:lyase activity"/>
    <property type="evidence" value="ECO:0007669"/>
    <property type="project" value="UniProtKB-KW"/>
</dbReference>
<evidence type="ECO:0000256" key="2">
    <source>
        <dbReference type="ARBA" id="ARBA00023239"/>
    </source>
</evidence>
<evidence type="ECO:0000259" key="3">
    <source>
        <dbReference type="Pfam" id="PF02982"/>
    </source>
</evidence>
<organism evidence="4 5">
    <name type="scientific">Cladonia borealis</name>
    <dbReference type="NCBI Taxonomy" id="184061"/>
    <lineage>
        <taxon>Eukaryota</taxon>
        <taxon>Fungi</taxon>
        <taxon>Dikarya</taxon>
        <taxon>Ascomycota</taxon>
        <taxon>Pezizomycotina</taxon>
        <taxon>Lecanoromycetes</taxon>
        <taxon>OSLEUM clade</taxon>
        <taxon>Lecanoromycetidae</taxon>
        <taxon>Lecanorales</taxon>
        <taxon>Lecanorineae</taxon>
        <taxon>Cladoniaceae</taxon>
        <taxon>Cladonia</taxon>
    </lineage>
</organism>
<dbReference type="AlphaFoldDB" id="A0AA39QZ99"/>
<dbReference type="Gene3D" id="3.10.450.50">
    <property type="match status" value="1"/>
</dbReference>
<sequence length="246" mass="27647">MRLVPEEISFSDYLGLNAALFEWADSYDSKDWVRLRKCVAPTMRIDYRSFLDKMWDDMPADEYVAMASNPHVLGDPLLKTQHFIGASRWEKVSDTEVVGWHQLRVPHQRYTDDTRTEVAMKGHAHGTNQHWYRKIDGLWKFAGLAPEIRWGEFDFEKMFANGRETFGDQEKAVQEMANISAASGDVSGMTPPAEPTAKIPIDEEAVHTASGIGSTIENMPAEVMATMMQGIPDKYNSLSSAGVVEA</sequence>
<comment type="caution">
    <text evidence="4">The sequence shown here is derived from an EMBL/GenBank/DDBJ whole genome shotgun (WGS) entry which is preliminary data.</text>
</comment>
<evidence type="ECO:0000313" key="5">
    <source>
        <dbReference type="Proteomes" id="UP001166286"/>
    </source>
</evidence>
<comment type="similarity">
    <text evidence="1">Belongs to the scytalone dehydratase family.</text>
</comment>
<dbReference type="InterPro" id="IPR049884">
    <property type="entry name" value="Scytalone_dh"/>
</dbReference>
<dbReference type="InterPro" id="IPR032710">
    <property type="entry name" value="NTF2-like_dom_sf"/>
</dbReference>
<reference evidence="4" key="1">
    <citation type="submission" date="2023-03" db="EMBL/GenBank/DDBJ databases">
        <title>Complete genome of Cladonia borealis.</title>
        <authorList>
            <person name="Park H."/>
        </authorList>
    </citation>
    <scope>NUCLEOTIDE SEQUENCE</scope>
    <source>
        <strain evidence="4">ANT050790</strain>
    </source>
</reference>
<dbReference type="EMBL" id="JAFEKC020000012">
    <property type="protein sequence ID" value="KAK0511923.1"/>
    <property type="molecule type" value="Genomic_DNA"/>
</dbReference>
<evidence type="ECO:0000256" key="1">
    <source>
        <dbReference type="ARBA" id="ARBA00008584"/>
    </source>
</evidence>
<feature type="domain" description="Scytalone dehydratase-like" evidence="3">
    <location>
        <begin position="7"/>
        <end position="166"/>
    </location>
</feature>
<evidence type="ECO:0000313" key="4">
    <source>
        <dbReference type="EMBL" id="KAK0511923.1"/>
    </source>
</evidence>